<feature type="non-terminal residue" evidence="1">
    <location>
        <position position="1"/>
    </location>
</feature>
<organism evidence="1 2">
    <name type="scientific">Rotaria sordida</name>
    <dbReference type="NCBI Taxonomy" id="392033"/>
    <lineage>
        <taxon>Eukaryota</taxon>
        <taxon>Metazoa</taxon>
        <taxon>Spiralia</taxon>
        <taxon>Gnathifera</taxon>
        <taxon>Rotifera</taxon>
        <taxon>Eurotatoria</taxon>
        <taxon>Bdelloidea</taxon>
        <taxon>Philodinida</taxon>
        <taxon>Philodinidae</taxon>
        <taxon>Rotaria</taxon>
    </lineage>
</organism>
<comment type="caution">
    <text evidence="1">The sequence shown here is derived from an EMBL/GenBank/DDBJ whole genome shotgun (WGS) entry which is preliminary data.</text>
</comment>
<evidence type="ECO:0000313" key="2">
    <source>
        <dbReference type="Proteomes" id="UP000663823"/>
    </source>
</evidence>
<dbReference type="EMBL" id="CAJOAX010068163">
    <property type="protein sequence ID" value="CAF4364217.1"/>
    <property type="molecule type" value="Genomic_DNA"/>
</dbReference>
<reference evidence="1" key="1">
    <citation type="submission" date="2021-02" db="EMBL/GenBank/DDBJ databases">
        <authorList>
            <person name="Nowell W R."/>
        </authorList>
    </citation>
    <scope>NUCLEOTIDE SEQUENCE</scope>
</reference>
<sequence length="76" mass="8943">TEEKYQHTKELTRELFSDDNSVEYFILTPIPDQNAPEEFASSTDLLVLRWPIEAMKPWESNEETVLDIDDLNINKE</sequence>
<evidence type="ECO:0000313" key="1">
    <source>
        <dbReference type="EMBL" id="CAF4364217.1"/>
    </source>
</evidence>
<dbReference type="AlphaFoldDB" id="A0A820LYI8"/>
<protein>
    <submittedName>
        <fullName evidence="1">Uncharacterized protein</fullName>
    </submittedName>
</protein>
<dbReference type="Proteomes" id="UP000663823">
    <property type="component" value="Unassembled WGS sequence"/>
</dbReference>
<accession>A0A820LYI8</accession>
<proteinExistence type="predicted"/>
<gene>
    <name evidence="1" type="ORF">OTI717_LOCUS43940</name>
</gene>
<name>A0A820LYI8_9BILA</name>